<dbReference type="GO" id="GO:0097014">
    <property type="term" value="C:ciliary plasm"/>
    <property type="evidence" value="ECO:0007669"/>
    <property type="project" value="TreeGrafter"/>
</dbReference>
<dbReference type="PANTHER" id="PTHR12442:SF26">
    <property type="entry name" value="CYTOPLASMIC DYNEIN 2 INTERMEDIATE CHAIN 2"/>
    <property type="match status" value="1"/>
</dbReference>
<dbReference type="SMART" id="SM00320">
    <property type="entry name" value="WD40"/>
    <property type="match status" value="4"/>
</dbReference>
<comment type="caution">
    <text evidence="8">The sequence shown here is derived from an EMBL/GenBank/DDBJ whole genome shotgun (WGS) entry which is preliminary data.</text>
</comment>
<keyword evidence="3 5" id="KW-0853">WD repeat</keyword>
<evidence type="ECO:0000256" key="3">
    <source>
        <dbReference type="ARBA" id="ARBA00022574"/>
    </source>
</evidence>
<dbReference type="PANTHER" id="PTHR12442">
    <property type="entry name" value="DYNEIN INTERMEDIATE CHAIN"/>
    <property type="match status" value="1"/>
</dbReference>
<name>A0AAW2HJ52_9NEOP</name>
<evidence type="ECO:0000256" key="4">
    <source>
        <dbReference type="ARBA" id="ARBA00022737"/>
    </source>
</evidence>
<dbReference type="Gene3D" id="2.130.10.10">
    <property type="entry name" value="YVTN repeat-like/Quinoprotein amine dehydrogenase"/>
    <property type="match status" value="2"/>
</dbReference>
<feature type="domain" description="IFT140 first beta-propeller" evidence="7">
    <location>
        <begin position="121"/>
        <end position="250"/>
    </location>
</feature>
<feature type="repeat" description="WD" evidence="5">
    <location>
        <begin position="216"/>
        <end position="257"/>
    </location>
</feature>
<dbReference type="EMBL" id="JARGDH010000004">
    <property type="protein sequence ID" value="KAL0269799.1"/>
    <property type="molecule type" value="Genomic_DNA"/>
</dbReference>
<reference evidence="8" key="1">
    <citation type="journal article" date="2024" name="Gigascience">
        <title>Chromosome-level genome of the poultry shaft louse Menopon gallinae provides insight into the host-switching and adaptive evolution of parasitic lice.</title>
        <authorList>
            <person name="Xu Y."/>
            <person name="Ma L."/>
            <person name="Liu S."/>
            <person name="Liang Y."/>
            <person name="Liu Q."/>
            <person name="He Z."/>
            <person name="Tian L."/>
            <person name="Duan Y."/>
            <person name="Cai W."/>
            <person name="Li H."/>
            <person name="Song F."/>
        </authorList>
    </citation>
    <scope>NUCLEOTIDE SEQUENCE</scope>
    <source>
        <strain evidence="8">Cailab_2023a</strain>
    </source>
</reference>
<dbReference type="Pfam" id="PF23383">
    <property type="entry name" value="Beta-prop_IFT140_1st"/>
    <property type="match status" value="1"/>
</dbReference>
<dbReference type="GO" id="GO:0005868">
    <property type="term" value="C:cytoplasmic dynein complex"/>
    <property type="evidence" value="ECO:0007669"/>
    <property type="project" value="TreeGrafter"/>
</dbReference>
<gene>
    <name evidence="8" type="ORF">PYX00_007409</name>
</gene>
<keyword evidence="4" id="KW-0677">Repeat</keyword>
<dbReference type="InterPro" id="IPR050687">
    <property type="entry name" value="Dynein_IC"/>
</dbReference>
<dbReference type="PROSITE" id="PS50082">
    <property type="entry name" value="WD_REPEATS_2"/>
    <property type="match status" value="1"/>
</dbReference>
<dbReference type="InterPro" id="IPR036322">
    <property type="entry name" value="WD40_repeat_dom_sf"/>
</dbReference>
<dbReference type="GO" id="GO:0042073">
    <property type="term" value="P:intraciliary transport"/>
    <property type="evidence" value="ECO:0007669"/>
    <property type="project" value="TreeGrafter"/>
</dbReference>
<dbReference type="SUPFAM" id="SSF50978">
    <property type="entry name" value="WD40 repeat-like"/>
    <property type="match status" value="1"/>
</dbReference>
<dbReference type="InterPro" id="IPR001680">
    <property type="entry name" value="WD40_rpt"/>
</dbReference>
<evidence type="ECO:0000259" key="7">
    <source>
        <dbReference type="Pfam" id="PF23383"/>
    </source>
</evidence>
<evidence type="ECO:0000256" key="6">
    <source>
        <dbReference type="SAM" id="MobiDB-lite"/>
    </source>
</evidence>
<keyword evidence="2" id="KW-0963">Cytoplasm</keyword>
<accession>A0AAW2HJ52</accession>
<organism evidence="8">
    <name type="scientific">Menopon gallinae</name>
    <name type="common">poultry shaft louse</name>
    <dbReference type="NCBI Taxonomy" id="328185"/>
    <lineage>
        <taxon>Eukaryota</taxon>
        <taxon>Metazoa</taxon>
        <taxon>Ecdysozoa</taxon>
        <taxon>Arthropoda</taxon>
        <taxon>Hexapoda</taxon>
        <taxon>Insecta</taxon>
        <taxon>Pterygota</taxon>
        <taxon>Neoptera</taxon>
        <taxon>Paraneoptera</taxon>
        <taxon>Psocodea</taxon>
        <taxon>Troctomorpha</taxon>
        <taxon>Phthiraptera</taxon>
        <taxon>Amblycera</taxon>
        <taxon>Menoponidae</taxon>
        <taxon>Menopon</taxon>
    </lineage>
</organism>
<evidence type="ECO:0000256" key="2">
    <source>
        <dbReference type="ARBA" id="ARBA00022490"/>
    </source>
</evidence>
<dbReference type="GO" id="GO:0045503">
    <property type="term" value="F:dynein light chain binding"/>
    <property type="evidence" value="ECO:0007669"/>
    <property type="project" value="TreeGrafter"/>
</dbReference>
<evidence type="ECO:0000256" key="5">
    <source>
        <dbReference type="PROSITE-ProRule" id="PRU00221"/>
    </source>
</evidence>
<feature type="compositionally biased region" description="Polar residues" evidence="6">
    <location>
        <begin position="1"/>
        <end position="13"/>
    </location>
</feature>
<comment type="subcellular location">
    <subcellularLocation>
        <location evidence="1">Cytoplasm</location>
    </subcellularLocation>
</comment>
<evidence type="ECO:0000313" key="8">
    <source>
        <dbReference type="EMBL" id="KAL0269799.1"/>
    </source>
</evidence>
<feature type="compositionally biased region" description="Polar residues" evidence="6">
    <location>
        <begin position="32"/>
        <end position="55"/>
    </location>
</feature>
<evidence type="ECO:0000256" key="1">
    <source>
        <dbReference type="ARBA" id="ARBA00004496"/>
    </source>
</evidence>
<dbReference type="GO" id="GO:0045504">
    <property type="term" value="F:dynein heavy chain binding"/>
    <property type="evidence" value="ECO:0007669"/>
    <property type="project" value="TreeGrafter"/>
</dbReference>
<sequence length="448" mass="49137">MYSDTPVESSSLTAVVDTEKRDEKAAGIQTVELETSNKGSQTVLSNDSQSQTNAGDYNAEPSCDMEKLATFLKRIYPAILSELKDTEEISKNAATNEVAKEESSIAKYRVGKIITYLGKAVSSISWNSTRKLLAIAYCESVVYESWCTHEGIVNIYDTFDGACAAHTYTKGTSSCPKSISFHPTKPNVLAAGLANGNLVLWDLDGEDYTVSQKDKELKHTDNINTVLWSKDGRCCITAGKDGRIIFWTIQGNDLNGTSGYFIKSVYCSAELSCKEQSAEILSVDFWWQDKNQEFVVAAAGGTVLHCSTSETVEVSSMMPQYLDPVVMNYEPHSGIITDVRCNGDDTFATCGINSEIHVYKRKIATPIHIIHTDFALLGIEWIGNPVEMIACWGSSPKIYFYDVGTYEKLDYNLSGSEADSVITSASFAKSRFVVAGTRKGTTILWSAS</sequence>
<feature type="region of interest" description="Disordered" evidence="6">
    <location>
        <begin position="1"/>
        <end position="59"/>
    </location>
</feature>
<dbReference type="AlphaFoldDB" id="A0AAW2HJ52"/>
<protein>
    <recommendedName>
        <fullName evidence="7">IFT140 first beta-propeller domain-containing protein</fullName>
    </recommendedName>
</protein>
<proteinExistence type="predicted"/>
<dbReference type="InterPro" id="IPR015943">
    <property type="entry name" value="WD40/YVTN_repeat-like_dom_sf"/>
</dbReference>
<dbReference type="InterPro" id="IPR056154">
    <property type="entry name" value="Beta-prop_IFT140_1st"/>
</dbReference>